<comment type="similarity">
    <text evidence="10">Belongs to the glycosyltransferase 28 family. MurG subfamily.</text>
</comment>
<dbReference type="STRING" id="1802481.A2W13_02210"/>
<dbReference type="Pfam" id="PF03033">
    <property type="entry name" value="Glyco_transf_28"/>
    <property type="match status" value="1"/>
</dbReference>
<comment type="function">
    <text evidence="10">Cell wall formation. Catalyzes the transfer of a GlcNAc subunit on undecaprenyl-pyrophosphoryl-MurNAc-pentapeptide (lipid intermediate I) to form undecaprenyl-pyrophosphoryl-MurNAc-(pentapeptide)GlcNAc (lipid intermediate II).</text>
</comment>
<organism evidence="14 15">
    <name type="scientific">Candidatus Woesebacteria bacterium RBG_16_36_11</name>
    <dbReference type="NCBI Taxonomy" id="1802481"/>
    <lineage>
        <taxon>Bacteria</taxon>
        <taxon>Candidatus Woeseibacteriota</taxon>
    </lineage>
</organism>
<keyword evidence="2 10" id="KW-0132">Cell division</keyword>
<dbReference type="GO" id="GO:0009252">
    <property type="term" value="P:peptidoglycan biosynthetic process"/>
    <property type="evidence" value="ECO:0007669"/>
    <property type="project" value="UniProtKB-UniRule"/>
</dbReference>
<evidence type="ECO:0000256" key="1">
    <source>
        <dbReference type="ARBA" id="ARBA00022475"/>
    </source>
</evidence>
<keyword evidence="9 10" id="KW-0961">Cell wall biogenesis/degradation</keyword>
<evidence type="ECO:0000256" key="3">
    <source>
        <dbReference type="ARBA" id="ARBA00022676"/>
    </source>
</evidence>
<dbReference type="CDD" id="cd03785">
    <property type="entry name" value="GT28_MurG"/>
    <property type="match status" value="1"/>
</dbReference>
<reference evidence="14 15" key="1">
    <citation type="journal article" date="2016" name="Nat. Commun.">
        <title>Thousands of microbial genomes shed light on interconnected biogeochemical processes in an aquifer system.</title>
        <authorList>
            <person name="Anantharaman K."/>
            <person name="Brown C.T."/>
            <person name="Hug L.A."/>
            <person name="Sharon I."/>
            <person name="Castelle C.J."/>
            <person name="Probst A.J."/>
            <person name="Thomas B.C."/>
            <person name="Singh A."/>
            <person name="Wilkins M.J."/>
            <person name="Karaoz U."/>
            <person name="Brodie E.L."/>
            <person name="Williams K.H."/>
            <person name="Hubbard S.S."/>
            <person name="Banfield J.F."/>
        </authorList>
    </citation>
    <scope>NUCLEOTIDE SEQUENCE [LARGE SCALE GENOMIC DNA]</scope>
</reference>
<evidence type="ECO:0000256" key="2">
    <source>
        <dbReference type="ARBA" id="ARBA00022618"/>
    </source>
</evidence>
<dbReference type="GO" id="GO:0008360">
    <property type="term" value="P:regulation of cell shape"/>
    <property type="evidence" value="ECO:0007669"/>
    <property type="project" value="UniProtKB-KW"/>
</dbReference>
<comment type="caution">
    <text evidence="10">Lacks conserved residue(s) required for the propagation of feature annotation.</text>
</comment>
<dbReference type="InterPro" id="IPR006009">
    <property type="entry name" value="GlcNAc_MurG"/>
</dbReference>
<dbReference type="GO" id="GO:0051991">
    <property type="term" value="F:UDP-N-acetyl-D-glucosamine:N-acetylmuramoyl-L-alanyl-D-glutamyl-meso-2,6-diaminopimelyl-D-alanyl-D-alanine-diphosphoundecaprenol 4-beta-N-acetylglucosaminlytransferase activity"/>
    <property type="evidence" value="ECO:0007669"/>
    <property type="project" value="RHEA"/>
</dbReference>
<dbReference type="EC" id="2.4.1.227" evidence="10"/>
<dbReference type="Pfam" id="PF04101">
    <property type="entry name" value="Glyco_tran_28_C"/>
    <property type="match status" value="1"/>
</dbReference>
<dbReference type="PANTHER" id="PTHR21015:SF22">
    <property type="entry name" value="GLYCOSYLTRANSFERASE"/>
    <property type="match status" value="1"/>
</dbReference>
<dbReference type="UniPathway" id="UPA00219"/>
<evidence type="ECO:0000256" key="7">
    <source>
        <dbReference type="ARBA" id="ARBA00023136"/>
    </source>
</evidence>
<dbReference type="AlphaFoldDB" id="A0A1F7X8R0"/>
<feature type="transmembrane region" description="Helical" evidence="11">
    <location>
        <begin position="79"/>
        <end position="102"/>
    </location>
</feature>
<dbReference type="Proteomes" id="UP000178533">
    <property type="component" value="Unassembled WGS sequence"/>
</dbReference>
<evidence type="ECO:0000313" key="15">
    <source>
        <dbReference type="Proteomes" id="UP000178533"/>
    </source>
</evidence>
<evidence type="ECO:0000259" key="13">
    <source>
        <dbReference type="Pfam" id="PF04101"/>
    </source>
</evidence>
<comment type="caution">
    <text evidence="14">The sequence shown here is derived from an EMBL/GenBank/DDBJ whole genome shotgun (WGS) entry which is preliminary data.</text>
</comment>
<dbReference type="InterPro" id="IPR004276">
    <property type="entry name" value="GlycoTrans_28_N"/>
</dbReference>
<dbReference type="GO" id="GO:0071555">
    <property type="term" value="P:cell wall organization"/>
    <property type="evidence" value="ECO:0007669"/>
    <property type="project" value="UniProtKB-KW"/>
</dbReference>
<dbReference type="HAMAP" id="MF_00033">
    <property type="entry name" value="MurG"/>
    <property type="match status" value="1"/>
</dbReference>
<keyword evidence="8 10" id="KW-0131">Cell cycle</keyword>
<dbReference type="EMBL" id="MGFT01000023">
    <property type="protein sequence ID" value="OGM11404.1"/>
    <property type="molecule type" value="Genomic_DNA"/>
</dbReference>
<keyword evidence="1 10" id="KW-1003">Cell membrane</keyword>
<comment type="catalytic activity">
    <reaction evidence="10">
        <text>di-trans,octa-cis-undecaprenyl diphospho-N-acetyl-alpha-D-muramoyl-L-alanyl-D-glutamyl-meso-2,6-diaminopimeloyl-D-alanyl-D-alanine + UDP-N-acetyl-alpha-D-glucosamine = di-trans,octa-cis-undecaprenyl diphospho-[N-acetyl-alpha-D-glucosaminyl-(1-&gt;4)]-N-acetyl-alpha-D-muramoyl-L-alanyl-D-glutamyl-meso-2,6-diaminopimeloyl-D-alanyl-D-alanine + UDP + H(+)</text>
        <dbReference type="Rhea" id="RHEA:31227"/>
        <dbReference type="ChEBI" id="CHEBI:15378"/>
        <dbReference type="ChEBI" id="CHEBI:57705"/>
        <dbReference type="ChEBI" id="CHEBI:58223"/>
        <dbReference type="ChEBI" id="CHEBI:61387"/>
        <dbReference type="ChEBI" id="CHEBI:61388"/>
        <dbReference type="EC" id="2.4.1.227"/>
    </reaction>
</comment>
<dbReference type="SUPFAM" id="SSF53756">
    <property type="entry name" value="UDP-Glycosyltransferase/glycogen phosphorylase"/>
    <property type="match status" value="1"/>
</dbReference>
<evidence type="ECO:0000256" key="10">
    <source>
        <dbReference type="HAMAP-Rule" id="MF_00033"/>
    </source>
</evidence>
<dbReference type="GO" id="GO:0005886">
    <property type="term" value="C:plasma membrane"/>
    <property type="evidence" value="ECO:0007669"/>
    <property type="project" value="UniProtKB-SubCell"/>
</dbReference>
<keyword evidence="3 10" id="KW-0328">Glycosyltransferase</keyword>
<keyword evidence="11" id="KW-1133">Transmembrane helix</keyword>
<dbReference type="PANTHER" id="PTHR21015">
    <property type="entry name" value="UDP-N-ACETYLGLUCOSAMINE--N-ACETYLMURAMYL-(PENTAPEPTIDE) PYROPHOSPHORYL-UNDECAPRENOL N-ACETYLGLUCOSAMINE TRANSFERASE 1"/>
    <property type="match status" value="1"/>
</dbReference>
<accession>A0A1F7X8R0</accession>
<evidence type="ECO:0000256" key="11">
    <source>
        <dbReference type="SAM" id="Phobius"/>
    </source>
</evidence>
<evidence type="ECO:0000256" key="9">
    <source>
        <dbReference type="ARBA" id="ARBA00023316"/>
    </source>
</evidence>
<keyword evidence="4 10" id="KW-0808">Transferase</keyword>
<dbReference type="Gene3D" id="3.40.50.2000">
    <property type="entry name" value="Glycogen Phosphorylase B"/>
    <property type="match status" value="2"/>
</dbReference>
<evidence type="ECO:0000256" key="5">
    <source>
        <dbReference type="ARBA" id="ARBA00022960"/>
    </source>
</evidence>
<evidence type="ECO:0000256" key="4">
    <source>
        <dbReference type="ARBA" id="ARBA00022679"/>
    </source>
</evidence>
<evidence type="ECO:0000259" key="12">
    <source>
        <dbReference type="Pfam" id="PF03033"/>
    </source>
</evidence>
<keyword evidence="7 10" id="KW-0472">Membrane</keyword>
<dbReference type="InterPro" id="IPR007235">
    <property type="entry name" value="Glyco_trans_28_C"/>
</dbReference>
<evidence type="ECO:0000256" key="8">
    <source>
        <dbReference type="ARBA" id="ARBA00023306"/>
    </source>
</evidence>
<evidence type="ECO:0000313" key="14">
    <source>
        <dbReference type="EMBL" id="OGM11404.1"/>
    </source>
</evidence>
<dbReference type="GO" id="GO:0005975">
    <property type="term" value="P:carbohydrate metabolic process"/>
    <property type="evidence" value="ECO:0007669"/>
    <property type="project" value="InterPro"/>
</dbReference>
<feature type="binding site" evidence="10">
    <location>
        <position position="305"/>
    </location>
    <ligand>
        <name>UDP-N-acetyl-alpha-D-glucosamine</name>
        <dbReference type="ChEBI" id="CHEBI:57705"/>
    </ligand>
</feature>
<comment type="subcellular location">
    <subcellularLocation>
        <location evidence="10">Cell membrane</location>
        <topology evidence="10">Peripheral membrane protein</topology>
        <orientation evidence="10">Cytoplasmic side</orientation>
    </subcellularLocation>
</comment>
<keyword evidence="11" id="KW-0812">Transmembrane</keyword>
<keyword evidence="5 10" id="KW-0133">Cell shape</keyword>
<feature type="transmembrane region" description="Helical" evidence="11">
    <location>
        <begin position="108"/>
        <end position="127"/>
    </location>
</feature>
<feature type="domain" description="Glycosyltransferase family 28 N-terminal" evidence="12">
    <location>
        <begin position="11"/>
        <end position="155"/>
    </location>
</feature>
<proteinExistence type="inferred from homology"/>
<feature type="domain" description="Glycosyl transferase family 28 C-terminal" evidence="13">
    <location>
        <begin position="195"/>
        <end position="346"/>
    </location>
</feature>
<comment type="pathway">
    <text evidence="10">Cell wall biogenesis; peptidoglycan biosynthesis.</text>
</comment>
<dbReference type="GO" id="GO:0050511">
    <property type="term" value="F:undecaprenyldiphospho-muramoylpentapeptide beta-N-acetylglucosaminyltransferase activity"/>
    <property type="evidence" value="ECO:0007669"/>
    <property type="project" value="UniProtKB-UniRule"/>
</dbReference>
<gene>
    <name evidence="10" type="primary">murG</name>
    <name evidence="14" type="ORF">A2W13_02210</name>
</gene>
<keyword evidence="6 10" id="KW-0573">Peptidoglycan synthesis</keyword>
<feature type="binding site" evidence="10">
    <location>
        <position position="202"/>
    </location>
    <ligand>
        <name>UDP-N-acetyl-alpha-D-glucosamine</name>
        <dbReference type="ChEBI" id="CHEBI:57705"/>
    </ligand>
</feature>
<evidence type="ECO:0000256" key="6">
    <source>
        <dbReference type="ARBA" id="ARBA00022984"/>
    </source>
</evidence>
<dbReference type="GO" id="GO:0051301">
    <property type="term" value="P:cell division"/>
    <property type="evidence" value="ECO:0007669"/>
    <property type="project" value="UniProtKB-KW"/>
</dbReference>
<sequence>MKSEIKRIVLTGGHAGTTALAVTEELIRRSGQKYIWDIFWIGTKRALEGKNIPSIESYVLPKVGVKFHPIITGRIQRKFTMWTIPSLFKIPFGLLHAFSIIIKIKPRVILSFGGFASVPTVIIGWLLKIPIIMHEQTSIYGRANKLASIFSNKILLARLSSLRFYPKEKSEVIGNPILTQIANIPAKMKMDIPPTIYITGGSRGSVSLNSLIKDILNKLLTEHYVVHQTGYSDYKRFQKIRDSLTRNLKKRYEVYPVIDPMQVDGVFKRADIVVSRAGANTVSDIIAARRPAILIPLPFAYKNEQFENAKFAQKYGVAKVLSQNDLNSQKLYSEIKYLMKDWNKMVGKIKHKISPDIDASKKLVDILEKQIE</sequence>
<protein>
    <recommendedName>
        <fullName evidence="10">UDP-N-acetylglucosamine--N-acetylmuramyl-(pentapeptide) pyrophosphoryl-undecaprenol N-acetylglucosamine transferase</fullName>
        <ecNumber evidence="10">2.4.1.227</ecNumber>
    </recommendedName>
    <alternativeName>
        <fullName evidence="10">Undecaprenyl-PP-MurNAc-pentapeptide-UDPGlcNAc GlcNAc transferase</fullName>
    </alternativeName>
</protein>
<name>A0A1F7X8R0_9BACT</name>